<evidence type="ECO:0000256" key="3">
    <source>
        <dbReference type="ARBA" id="ARBA00022705"/>
    </source>
</evidence>
<organism evidence="8 9">
    <name type="scientific">Phaeodactylum tricornutum (strain CCAP 1055/1)</name>
    <dbReference type="NCBI Taxonomy" id="556484"/>
    <lineage>
        <taxon>Eukaryota</taxon>
        <taxon>Sar</taxon>
        <taxon>Stramenopiles</taxon>
        <taxon>Ochrophyta</taxon>
        <taxon>Bacillariophyta</taxon>
        <taxon>Bacillariophyceae</taxon>
        <taxon>Bacillariophycidae</taxon>
        <taxon>Naviculales</taxon>
        <taxon>Phaeodactylaceae</taxon>
        <taxon>Phaeodactylum</taxon>
    </lineage>
</organism>
<dbReference type="InParanoid" id="B7GDJ0"/>
<name>B7GDJ0_PHATC</name>
<evidence type="ECO:0000256" key="1">
    <source>
        <dbReference type="ARBA" id="ARBA00004123"/>
    </source>
</evidence>
<dbReference type="Gene3D" id="3.60.21.50">
    <property type="match status" value="1"/>
</dbReference>
<dbReference type="GO" id="GO:0003677">
    <property type="term" value="F:DNA binding"/>
    <property type="evidence" value="ECO:0007669"/>
    <property type="project" value="UniProtKB-KW"/>
</dbReference>
<dbReference type="GO" id="GO:0006261">
    <property type="term" value="P:DNA-templated DNA replication"/>
    <property type="evidence" value="ECO:0007669"/>
    <property type="project" value="InterPro"/>
</dbReference>
<evidence type="ECO:0000313" key="9">
    <source>
        <dbReference type="Proteomes" id="UP000000759"/>
    </source>
</evidence>
<dbReference type="GO" id="GO:0008622">
    <property type="term" value="C:epsilon DNA polymerase complex"/>
    <property type="evidence" value="ECO:0007669"/>
    <property type="project" value="InterPro"/>
</dbReference>
<evidence type="ECO:0000313" key="8">
    <source>
        <dbReference type="EMBL" id="EEC43353.1"/>
    </source>
</evidence>
<dbReference type="HOGENOM" id="CLU_010628_2_1_1"/>
<dbReference type="KEGG" id="pti:PHATRDRAFT_50274"/>
<dbReference type="AlphaFoldDB" id="B7GDJ0"/>
<dbReference type="eggNOG" id="KOG3818">
    <property type="taxonomic scope" value="Eukaryota"/>
</dbReference>
<dbReference type="Pfam" id="PF04042">
    <property type="entry name" value="DNA_pol_E_B"/>
    <property type="match status" value="1"/>
</dbReference>
<keyword evidence="9" id="KW-1185">Reference proteome</keyword>
<sequence length="574" mass="63678">MVVPNATPNFLPYRAVQFQQLIPVALSSFAYSEAYVHGTTIVRACKARGWTIQPAALAGVEAYLGSSRDGSLEDLLNVVAERIPGQTLTGDLWDDIAGEAADTGRSASTTMTTTDAWDGLQIVNAFQSPKLVFEVMRKNFAVDEKPRSLFGTAEDKISMLAQRYAMVHQRILRHKLFRPADLHARQQSIQHKLTPVESLLGKHDNQSLLILGILLQIEEGQWYLEDPTGQVQISFQDASAVDGFFVTEHCILLVEGMFRDGTFCVHRLGHPLLESRETSLQTIRQQVFHPSFRKPVLTVGSMTKESSLVVLSDLHLDQPRVLQQLESLFATYDKYAPDRLPLFVLMGNFSSTPQSHPSQLTPLLDELATLIGCFANLRAHAHFCLVPGPHDGVGYVLPLPALRKTHALDKIAHVHLASNPCRIQWRDQDIVVFRYDLLHLFQHHQIRLPGTDRAASDDDDQHGRQPHCRLLKTILDQGHVTPVAGVPIFWNLDHALSLYPLPTALILGGDTATQKDAFHEVYGGVHVLHPGAWDDGSYAVYTPGRPETAMVADEEDAPRVVEFGRVGDSVPAEA</sequence>
<evidence type="ECO:0000259" key="7">
    <source>
        <dbReference type="Pfam" id="PF04042"/>
    </source>
</evidence>
<dbReference type="GeneID" id="7199116"/>
<keyword evidence="3" id="KW-0235">DNA replication</keyword>
<keyword evidence="5" id="KW-0539">Nucleus</keyword>
<feature type="domain" description="DNA polymerase alpha/delta/epsilon subunit B" evidence="7">
    <location>
        <begin position="309"/>
        <end position="510"/>
    </location>
</feature>
<dbReference type="FunCoup" id="B7GDJ0">
    <property type="interactions" value="203"/>
</dbReference>
<dbReference type="RefSeq" id="XP_002185221.1">
    <property type="nucleotide sequence ID" value="XM_002185185.1"/>
</dbReference>
<dbReference type="PANTHER" id="PTHR12708">
    <property type="entry name" value="DNA POLYMERASE EPSILON SUBUNIT B"/>
    <property type="match status" value="1"/>
</dbReference>
<gene>
    <name evidence="8" type="ORF">PHATRDRAFT_50274</name>
</gene>
<dbReference type="STRING" id="556484.B7GDJ0"/>
<evidence type="ECO:0000256" key="4">
    <source>
        <dbReference type="ARBA" id="ARBA00023125"/>
    </source>
</evidence>
<proteinExistence type="inferred from homology"/>
<dbReference type="PANTHER" id="PTHR12708:SF0">
    <property type="entry name" value="DNA POLYMERASE EPSILON SUBUNIT 2"/>
    <property type="match status" value="1"/>
</dbReference>
<reference evidence="9" key="2">
    <citation type="submission" date="2008-08" db="EMBL/GenBank/DDBJ databases">
        <authorList>
            <consortium name="Diatom Consortium"/>
            <person name="Grigoriev I."/>
            <person name="Grimwood J."/>
            <person name="Kuo A."/>
            <person name="Otillar R.P."/>
            <person name="Salamov A."/>
            <person name="Detter J.C."/>
            <person name="Lindquist E."/>
            <person name="Shapiro H."/>
            <person name="Lucas S."/>
            <person name="Glavina del Rio T."/>
            <person name="Pitluck S."/>
            <person name="Rokhsar D."/>
            <person name="Bowler C."/>
        </authorList>
    </citation>
    <scope>GENOME REANNOTATION</scope>
    <source>
        <strain evidence="9">CCAP 1055/1</strain>
    </source>
</reference>
<dbReference type="EMBL" id="CM000630">
    <property type="protein sequence ID" value="EEC43353.1"/>
    <property type="molecule type" value="Genomic_DNA"/>
</dbReference>
<dbReference type="PaxDb" id="2850-Phatr50274"/>
<dbReference type="Proteomes" id="UP000000759">
    <property type="component" value="Chromosome 28"/>
</dbReference>
<keyword evidence="4" id="KW-0238">DNA-binding</keyword>
<evidence type="ECO:0000256" key="5">
    <source>
        <dbReference type="ARBA" id="ARBA00023242"/>
    </source>
</evidence>
<dbReference type="InterPro" id="IPR029052">
    <property type="entry name" value="Metallo-depent_PP-like"/>
</dbReference>
<dbReference type="OrthoDB" id="10254730at2759"/>
<dbReference type="SUPFAM" id="SSF56300">
    <property type="entry name" value="Metallo-dependent phosphatases"/>
    <property type="match status" value="1"/>
</dbReference>
<dbReference type="InterPro" id="IPR007185">
    <property type="entry name" value="DNA_pol_a/d/e_bsu"/>
</dbReference>
<reference evidence="8 9" key="1">
    <citation type="journal article" date="2008" name="Nature">
        <title>The Phaeodactylum genome reveals the evolutionary history of diatom genomes.</title>
        <authorList>
            <person name="Bowler C."/>
            <person name="Allen A.E."/>
            <person name="Badger J.H."/>
            <person name="Grimwood J."/>
            <person name="Jabbari K."/>
            <person name="Kuo A."/>
            <person name="Maheswari U."/>
            <person name="Martens C."/>
            <person name="Maumus F."/>
            <person name="Otillar R.P."/>
            <person name="Rayko E."/>
            <person name="Salamov A."/>
            <person name="Vandepoele K."/>
            <person name="Beszteri B."/>
            <person name="Gruber A."/>
            <person name="Heijde M."/>
            <person name="Katinka M."/>
            <person name="Mock T."/>
            <person name="Valentin K."/>
            <person name="Verret F."/>
            <person name="Berges J.A."/>
            <person name="Brownlee C."/>
            <person name="Cadoret J.P."/>
            <person name="Chiovitti A."/>
            <person name="Choi C.J."/>
            <person name="Coesel S."/>
            <person name="De Martino A."/>
            <person name="Detter J.C."/>
            <person name="Durkin C."/>
            <person name="Falciatore A."/>
            <person name="Fournet J."/>
            <person name="Haruta M."/>
            <person name="Huysman M.J."/>
            <person name="Jenkins B.D."/>
            <person name="Jiroutova K."/>
            <person name="Jorgensen R.E."/>
            <person name="Joubert Y."/>
            <person name="Kaplan A."/>
            <person name="Kroger N."/>
            <person name="Kroth P.G."/>
            <person name="La Roche J."/>
            <person name="Lindquist E."/>
            <person name="Lommer M."/>
            <person name="Martin-Jezequel V."/>
            <person name="Lopez P.J."/>
            <person name="Lucas S."/>
            <person name="Mangogna M."/>
            <person name="McGinnis K."/>
            <person name="Medlin L.K."/>
            <person name="Montsant A."/>
            <person name="Oudot-Le Secq M.P."/>
            <person name="Napoli C."/>
            <person name="Obornik M."/>
            <person name="Parker M.S."/>
            <person name="Petit J.L."/>
            <person name="Porcel B.M."/>
            <person name="Poulsen N."/>
            <person name="Robison M."/>
            <person name="Rychlewski L."/>
            <person name="Rynearson T.A."/>
            <person name="Schmutz J."/>
            <person name="Shapiro H."/>
            <person name="Siaut M."/>
            <person name="Stanley M."/>
            <person name="Sussman M.R."/>
            <person name="Taylor A.R."/>
            <person name="Vardi A."/>
            <person name="von Dassow P."/>
            <person name="Vyverman W."/>
            <person name="Willis A."/>
            <person name="Wyrwicz L.S."/>
            <person name="Rokhsar D.S."/>
            <person name="Weissenbach J."/>
            <person name="Armbrust E.V."/>
            <person name="Green B.R."/>
            <person name="Van de Peer Y."/>
            <person name="Grigoriev I.V."/>
        </authorList>
    </citation>
    <scope>NUCLEOTIDE SEQUENCE [LARGE SCALE GENOMIC DNA]</scope>
    <source>
        <strain evidence="8 9">CCAP 1055/1</strain>
    </source>
</reference>
<evidence type="ECO:0000256" key="6">
    <source>
        <dbReference type="ARBA" id="ARBA00032930"/>
    </source>
</evidence>
<protein>
    <recommendedName>
        <fullName evidence="6">DNA polymerase II subunit 2</fullName>
    </recommendedName>
</protein>
<dbReference type="GO" id="GO:0042276">
    <property type="term" value="P:error-prone translesion synthesis"/>
    <property type="evidence" value="ECO:0007669"/>
    <property type="project" value="TreeGrafter"/>
</dbReference>
<comment type="subcellular location">
    <subcellularLocation>
        <location evidence="1">Nucleus</location>
    </subcellularLocation>
</comment>
<comment type="similarity">
    <text evidence="2">Belongs to the DNA polymerase epsilon subunit B family.</text>
</comment>
<evidence type="ECO:0000256" key="2">
    <source>
        <dbReference type="ARBA" id="ARBA00009560"/>
    </source>
</evidence>
<dbReference type="InterPro" id="IPR016266">
    <property type="entry name" value="POLE2"/>
</dbReference>
<dbReference type="OMA" id="FFCEGCF"/>
<accession>B7GDJ0</accession>